<proteinExistence type="predicted"/>
<dbReference type="Proteomes" id="UP000289238">
    <property type="component" value="Unassembled WGS sequence"/>
</dbReference>
<dbReference type="PANTHER" id="PTHR42779:SF1">
    <property type="entry name" value="PROTEIN YNJB"/>
    <property type="match status" value="1"/>
</dbReference>
<keyword evidence="3" id="KW-1185">Reference proteome</keyword>
<dbReference type="Pfam" id="PF13416">
    <property type="entry name" value="SBP_bac_8"/>
    <property type="match status" value="1"/>
</dbReference>
<dbReference type="Gene3D" id="3.40.190.10">
    <property type="entry name" value="Periplasmic binding protein-like II"/>
    <property type="match status" value="2"/>
</dbReference>
<evidence type="ECO:0000313" key="2">
    <source>
        <dbReference type="EMBL" id="RXG24717.1"/>
    </source>
</evidence>
<name>A0A4Q0PD31_9FLAO</name>
<sequence length="407" mass="46186">MTKLIQYLTLLFLALLSASCGSDTKRTTLDLENTDWETLVDSTSGKTVNFMMWQGSPVINEYINNYVVPTVKERYGINLQISGGQGPEIVQLVIGEKQAGIAQGQVDMVWINGETFFQLRKLDGLWGPFVDKLPNSKYINFEDPFISVDFQQPVNYMESPWSISQFALFTDTLHVANPPKNLEELERFVKENPGTFTISNDFTGMTLLKSFMAELGGSPKSLDGKFDQEKYDRLSAKLWDFINRNKKYFWKSGETFPKEQTKMKQLFASGELKIAYGYGEGGIEENVRSGLFPNTVKGYAWDNGTIKNSNYLGILQNAPQKAAAMQVINFLISPEAQLKKASPESMNANMVLDIDRLPEAYQKLYAKTKTRKYGPSMDDLKEHVIQEPAPEYMIKLYEDFRTAVIEK</sequence>
<protein>
    <submittedName>
        <fullName evidence="2">Putative spermidine/putrescine transport system substrate-binding protein</fullName>
    </submittedName>
</protein>
<feature type="signal peptide" evidence="1">
    <location>
        <begin position="1"/>
        <end position="22"/>
    </location>
</feature>
<accession>A0A4Q0PD31</accession>
<evidence type="ECO:0000313" key="3">
    <source>
        <dbReference type="Proteomes" id="UP000289238"/>
    </source>
</evidence>
<reference evidence="2 3" key="1">
    <citation type="submission" date="2018-07" db="EMBL/GenBank/DDBJ databases">
        <title>Leeuwenhoekiella genomics.</title>
        <authorList>
            <person name="Tahon G."/>
            <person name="Willems A."/>
        </authorList>
    </citation>
    <scope>NUCLEOTIDE SEQUENCE [LARGE SCALE GENOMIC DNA]</scope>
    <source>
        <strain evidence="2 3">LMG 22550</strain>
    </source>
</reference>
<dbReference type="RefSeq" id="WP_128756436.1">
    <property type="nucleotide sequence ID" value="NZ_QOVM01000001.1"/>
</dbReference>
<keyword evidence="1" id="KW-0732">Signal</keyword>
<dbReference type="InterPro" id="IPR006059">
    <property type="entry name" value="SBP"/>
</dbReference>
<dbReference type="AlphaFoldDB" id="A0A4Q0PD31"/>
<evidence type="ECO:0000256" key="1">
    <source>
        <dbReference type="SAM" id="SignalP"/>
    </source>
</evidence>
<comment type="caution">
    <text evidence="2">The sequence shown here is derived from an EMBL/GenBank/DDBJ whole genome shotgun (WGS) entry which is preliminary data.</text>
</comment>
<dbReference type="NCBIfam" id="NF008633">
    <property type="entry name" value="PRK11622.1"/>
    <property type="match status" value="1"/>
</dbReference>
<feature type="chain" id="PRO_5020200880" evidence="1">
    <location>
        <begin position="23"/>
        <end position="407"/>
    </location>
</feature>
<dbReference type="PIRSF" id="PIRSF029172">
    <property type="entry name" value="UCP029172_ABC_sbc_YnjB"/>
    <property type="match status" value="1"/>
</dbReference>
<dbReference type="InterPro" id="IPR027020">
    <property type="entry name" value="YnjB"/>
</dbReference>
<dbReference type="EMBL" id="QOVM01000001">
    <property type="protein sequence ID" value="RXG24717.1"/>
    <property type="molecule type" value="Genomic_DNA"/>
</dbReference>
<dbReference type="SUPFAM" id="SSF53850">
    <property type="entry name" value="Periplasmic binding protein-like II"/>
    <property type="match status" value="1"/>
</dbReference>
<gene>
    <name evidence="2" type="ORF">DSM00_509</name>
</gene>
<dbReference type="OrthoDB" id="3239593at2"/>
<dbReference type="PANTHER" id="PTHR42779">
    <property type="entry name" value="PROTEIN YNJB"/>
    <property type="match status" value="1"/>
</dbReference>
<dbReference type="PROSITE" id="PS51257">
    <property type="entry name" value="PROKAR_LIPOPROTEIN"/>
    <property type="match status" value="1"/>
</dbReference>
<organism evidence="2 3">
    <name type="scientific">Leeuwenhoekiella aequorea</name>
    <dbReference type="NCBI Taxonomy" id="283736"/>
    <lineage>
        <taxon>Bacteria</taxon>
        <taxon>Pseudomonadati</taxon>
        <taxon>Bacteroidota</taxon>
        <taxon>Flavobacteriia</taxon>
        <taxon>Flavobacteriales</taxon>
        <taxon>Flavobacteriaceae</taxon>
        <taxon>Leeuwenhoekiella</taxon>
    </lineage>
</organism>